<proteinExistence type="predicted"/>
<keyword evidence="3" id="KW-1185">Reference proteome</keyword>
<dbReference type="OrthoDB" id="10334618at2759"/>
<dbReference type="EMBL" id="PDLM01000009">
    <property type="protein sequence ID" value="RDW69303.1"/>
    <property type="molecule type" value="Genomic_DNA"/>
</dbReference>
<evidence type="ECO:0000313" key="2">
    <source>
        <dbReference type="EMBL" id="RDW69303.1"/>
    </source>
</evidence>
<gene>
    <name evidence="2" type="ORF">BP6252_08323</name>
</gene>
<feature type="compositionally biased region" description="Polar residues" evidence="1">
    <location>
        <begin position="21"/>
        <end position="31"/>
    </location>
</feature>
<protein>
    <submittedName>
        <fullName evidence="2">Uncharacterized protein</fullName>
    </submittedName>
</protein>
<name>A0A3D8R5J7_9HELO</name>
<feature type="compositionally biased region" description="Basic and acidic residues" evidence="1">
    <location>
        <begin position="91"/>
        <end position="112"/>
    </location>
</feature>
<dbReference type="AlphaFoldDB" id="A0A3D8R5J7"/>
<feature type="compositionally biased region" description="Basic and acidic residues" evidence="1">
    <location>
        <begin position="124"/>
        <end position="139"/>
    </location>
</feature>
<evidence type="ECO:0000313" key="3">
    <source>
        <dbReference type="Proteomes" id="UP000256645"/>
    </source>
</evidence>
<accession>A0A3D8R5J7</accession>
<feature type="compositionally biased region" description="Basic and acidic residues" evidence="1">
    <location>
        <begin position="9"/>
        <end position="20"/>
    </location>
</feature>
<evidence type="ECO:0000256" key="1">
    <source>
        <dbReference type="SAM" id="MobiDB-lite"/>
    </source>
</evidence>
<organism evidence="2 3">
    <name type="scientific">Coleophoma cylindrospora</name>
    <dbReference type="NCBI Taxonomy" id="1849047"/>
    <lineage>
        <taxon>Eukaryota</taxon>
        <taxon>Fungi</taxon>
        <taxon>Dikarya</taxon>
        <taxon>Ascomycota</taxon>
        <taxon>Pezizomycotina</taxon>
        <taxon>Leotiomycetes</taxon>
        <taxon>Helotiales</taxon>
        <taxon>Dermateaceae</taxon>
        <taxon>Coleophoma</taxon>
    </lineage>
</organism>
<reference evidence="2 3" key="1">
    <citation type="journal article" date="2018" name="IMA Fungus">
        <title>IMA Genome-F 9: Draft genome sequence of Annulohypoxylon stygium, Aspergillus mulundensis, Berkeleyomyces basicola (syn. Thielaviopsis basicola), Ceratocystis smalleyi, two Cercospora beticola strains, Coleophoma cylindrospora, Fusarium fracticaudum, Phialophora cf. hyalina, and Morchella septimelata.</title>
        <authorList>
            <person name="Wingfield B.D."/>
            <person name="Bills G.F."/>
            <person name="Dong Y."/>
            <person name="Huang W."/>
            <person name="Nel W.J."/>
            <person name="Swalarsk-Parry B.S."/>
            <person name="Vaghefi N."/>
            <person name="Wilken P.M."/>
            <person name="An Z."/>
            <person name="de Beer Z.W."/>
            <person name="De Vos L."/>
            <person name="Chen L."/>
            <person name="Duong T.A."/>
            <person name="Gao Y."/>
            <person name="Hammerbacher A."/>
            <person name="Kikkert J.R."/>
            <person name="Li Y."/>
            <person name="Li H."/>
            <person name="Li K."/>
            <person name="Li Q."/>
            <person name="Liu X."/>
            <person name="Ma X."/>
            <person name="Naidoo K."/>
            <person name="Pethybridge S.J."/>
            <person name="Sun J."/>
            <person name="Steenkamp E.T."/>
            <person name="van der Nest M.A."/>
            <person name="van Wyk S."/>
            <person name="Wingfield M.J."/>
            <person name="Xiong C."/>
            <person name="Yue Q."/>
            <person name="Zhang X."/>
        </authorList>
    </citation>
    <scope>NUCLEOTIDE SEQUENCE [LARGE SCALE GENOMIC DNA]</scope>
    <source>
        <strain evidence="2 3">BP6252</strain>
    </source>
</reference>
<feature type="region of interest" description="Disordered" evidence="1">
    <location>
        <begin position="1"/>
        <end position="148"/>
    </location>
</feature>
<dbReference type="Proteomes" id="UP000256645">
    <property type="component" value="Unassembled WGS sequence"/>
</dbReference>
<sequence length="260" mass="28911">MTKSLKTPGKRDNRQRRSADRTTSSYGQRNLGSPKLKLKRCRVAANHQRPLSDGYNHDKDHSRGQHTPGKSSSIPEGDNHADHGCQSVQKSTDEIERKHSNGKEATKEEQKKPGGFVQGFTESGQHDRSAIQERSAERTRRLKERPTSTSGLDFVIWDEDSGDLSDSLAPSSKDKAAAPSRYFRDNNTNYAAMHSTNTISTRGLAVPVSRRKNSSSDGEPAANCSIRYNGPLNPKYRHLGKASRSRPKRLAKIVKPYICV</sequence>
<comment type="caution">
    <text evidence="2">The sequence shown here is derived from an EMBL/GenBank/DDBJ whole genome shotgun (WGS) entry which is preliminary data.</text>
</comment>